<dbReference type="Pfam" id="PF23296">
    <property type="entry name" value="DUF7079"/>
    <property type="match status" value="1"/>
</dbReference>
<evidence type="ECO:0000313" key="3">
    <source>
        <dbReference type="Proteomes" id="UP000008632"/>
    </source>
</evidence>
<dbReference type="AlphaFoldDB" id="E6WXA6"/>
<dbReference type="EMBL" id="CP002446">
    <property type="protein sequence ID" value="ADV28805.1"/>
    <property type="molecule type" value="Genomic_DNA"/>
</dbReference>
<keyword evidence="3" id="KW-1185">Reference proteome</keyword>
<dbReference type="HOGENOM" id="CLU_159426_0_0_6"/>
<protein>
    <recommendedName>
        <fullName evidence="1">DUF7079 domain-containing protein</fullName>
    </recommendedName>
</protein>
<evidence type="ECO:0000313" key="2">
    <source>
        <dbReference type="EMBL" id="ADV28805.1"/>
    </source>
</evidence>
<dbReference type="eggNOG" id="ENOG5033BIQ">
    <property type="taxonomic scope" value="Bacteria"/>
</dbReference>
<evidence type="ECO:0000259" key="1">
    <source>
        <dbReference type="Pfam" id="PF23296"/>
    </source>
</evidence>
<organism evidence="2 3">
    <name type="scientific">Pseudoxanthomonas suwonensis (strain 11-1)</name>
    <dbReference type="NCBI Taxonomy" id="743721"/>
    <lineage>
        <taxon>Bacteria</taxon>
        <taxon>Pseudomonadati</taxon>
        <taxon>Pseudomonadota</taxon>
        <taxon>Gammaproteobacteria</taxon>
        <taxon>Lysobacterales</taxon>
        <taxon>Lysobacteraceae</taxon>
        <taxon>Pseudoxanthomonas</taxon>
    </lineage>
</organism>
<dbReference type="Proteomes" id="UP000008632">
    <property type="component" value="Chromosome"/>
</dbReference>
<dbReference type="InterPro" id="IPR055507">
    <property type="entry name" value="DUF7079"/>
</dbReference>
<dbReference type="RefSeq" id="WP_013536630.1">
    <property type="nucleotide sequence ID" value="NC_014924.1"/>
</dbReference>
<name>E6WXA6_PSEUU</name>
<proteinExistence type="predicted"/>
<gene>
    <name evidence="2" type="ordered locus">Psesu_2981</name>
</gene>
<feature type="domain" description="DUF7079" evidence="1">
    <location>
        <begin position="7"/>
        <end position="102"/>
    </location>
</feature>
<dbReference type="KEGG" id="psu:Psesu_2981"/>
<accession>E6WXA6</accession>
<dbReference type="STRING" id="743721.Psesu_2981"/>
<reference evidence="2 3" key="1">
    <citation type="submission" date="2011-01" db="EMBL/GenBank/DDBJ databases">
        <title>Complete sequence of Pseudoxanthomonas suwonensis 11-1.</title>
        <authorList>
            <consortium name="US DOE Joint Genome Institute"/>
            <person name="Lucas S."/>
            <person name="Copeland A."/>
            <person name="Lapidus A."/>
            <person name="Cheng J.-F."/>
            <person name="Goodwin L."/>
            <person name="Pitluck S."/>
            <person name="Teshima H."/>
            <person name="Detter J.C."/>
            <person name="Han C."/>
            <person name="Tapia R."/>
            <person name="Land M."/>
            <person name="Hauser L."/>
            <person name="Kyrpides N."/>
            <person name="Ivanova N."/>
            <person name="Ovchinnikova G."/>
            <person name="Siebers A.K."/>
            <person name="Allgaier M."/>
            <person name="Thelen M.P."/>
            <person name="Hugenholtz P."/>
            <person name="Gladden J."/>
            <person name="Woyke T."/>
        </authorList>
    </citation>
    <scope>NUCLEOTIDE SEQUENCE [LARGE SCALE GENOMIC DNA]</scope>
    <source>
        <strain evidence="3">11-1</strain>
    </source>
</reference>
<sequence>MPAPAPERRQVWQAMSALYLDTDIDNEVLSRVAEELARSPYPLDELQRILRQEVHPVLVANLYSVAPVWDGFDPRWLEEAITAHLRRPWPMRWWRGRAMRSHAVILWHRLIRRIAAARRRLNHAHAHAH</sequence>